<dbReference type="AlphaFoldDB" id="T1GBP7"/>
<dbReference type="GO" id="GO:0046872">
    <property type="term" value="F:metal ion binding"/>
    <property type="evidence" value="ECO:0007669"/>
    <property type="project" value="UniProtKB-KW"/>
</dbReference>
<keyword evidence="4" id="KW-0862">Zinc</keyword>
<dbReference type="SUPFAM" id="SSF56281">
    <property type="entry name" value="Metallo-hydrolase/oxidoreductase"/>
    <property type="match status" value="1"/>
</dbReference>
<evidence type="ECO:0000313" key="7">
    <source>
        <dbReference type="EnsemblMetazoa" id="MESCA000684-PA"/>
    </source>
</evidence>
<evidence type="ECO:0000256" key="2">
    <source>
        <dbReference type="ARBA" id="ARBA00022723"/>
    </source>
</evidence>
<dbReference type="FunFam" id="3.60.15.10:FF:000017">
    <property type="entry name" value="Lactamase beta 2"/>
    <property type="match status" value="1"/>
</dbReference>
<keyword evidence="2" id="KW-0479">Metal-binding</keyword>
<dbReference type="InterPro" id="IPR050662">
    <property type="entry name" value="Sec-metab_biosynth-thioest"/>
</dbReference>
<dbReference type="InterPro" id="IPR041516">
    <property type="entry name" value="LACTB2_WH"/>
</dbReference>
<dbReference type="GO" id="GO:0004521">
    <property type="term" value="F:RNA endonuclease activity"/>
    <property type="evidence" value="ECO:0007669"/>
    <property type="project" value="TreeGrafter"/>
</dbReference>
<dbReference type="FunFam" id="1.10.10.10:FF:000328">
    <property type="entry name" value="Lactamase beta 2"/>
    <property type="match status" value="1"/>
</dbReference>
<dbReference type="Pfam" id="PF00753">
    <property type="entry name" value="Lactamase_B"/>
    <property type="match status" value="1"/>
</dbReference>
<dbReference type="Pfam" id="PF17778">
    <property type="entry name" value="WHD_BLACT"/>
    <property type="match status" value="1"/>
</dbReference>
<evidence type="ECO:0000256" key="1">
    <source>
        <dbReference type="ARBA" id="ARBA00006759"/>
    </source>
</evidence>
<dbReference type="Proteomes" id="UP000015102">
    <property type="component" value="Unassembled WGS sequence"/>
</dbReference>
<dbReference type="GO" id="GO:0003727">
    <property type="term" value="F:single-stranded RNA binding"/>
    <property type="evidence" value="ECO:0007669"/>
    <property type="project" value="TreeGrafter"/>
</dbReference>
<dbReference type="SMART" id="SM00849">
    <property type="entry name" value="Lactamase_B"/>
    <property type="match status" value="1"/>
</dbReference>
<dbReference type="InterPro" id="IPR036866">
    <property type="entry name" value="RibonucZ/Hydroxyglut_hydro"/>
</dbReference>
<dbReference type="GO" id="GO:0005759">
    <property type="term" value="C:mitochondrial matrix"/>
    <property type="evidence" value="ECO:0007669"/>
    <property type="project" value="TreeGrafter"/>
</dbReference>
<feature type="domain" description="Metallo-beta-lactamase" evidence="6">
    <location>
        <begin position="5"/>
        <end position="173"/>
    </location>
</feature>
<dbReference type="HOGENOM" id="CLU_048478_1_2_1"/>
<organism evidence="7 8">
    <name type="scientific">Megaselia scalaris</name>
    <name type="common">Humpbacked fly</name>
    <name type="synonym">Phora scalaris</name>
    <dbReference type="NCBI Taxonomy" id="36166"/>
    <lineage>
        <taxon>Eukaryota</taxon>
        <taxon>Metazoa</taxon>
        <taxon>Ecdysozoa</taxon>
        <taxon>Arthropoda</taxon>
        <taxon>Hexapoda</taxon>
        <taxon>Insecta</taxon>
        <taxon>Pterygota</taxon>
        <taxon>Neoptera</taxon>
        <taxon>Endopterygota</taxon>
        <taxon>Diptera</taxon>
        <taxon>Brachycera</taxon>
        <taxon>Muscomorpha</taxon>
        <taxon>Platypezoidea</taxon>
        <taxon>Phoridae</taxon>
        <taxon>Megaseliini</taxon>
        <taxon>Megaselia</taxon>
    </lineage>
</organism>
<dbReference type="EnsemblMetazoa" id="MESCA000684-RA">
    <property type="protein sequence ID" value="MESCA000684-PA"/>
    <property type="gene ID" value="MESCA000684"/>
</dbReference>
<dbReference type="InterPro" id="IPR036388">
    <property type="entry name" value="WH-like_DNA-bd_sf"/>
</dbReference>
<keyword evidence="8" id="KW-1185">Reference proteome</keyword>
<evidence type="ECO:0000256" key="3">
    <source>
        <dbReference type="ARBA" id="ARBA00022801"/>
    </source>
</evidence>
<dbReference type="PANTHER" id="PTHR23131">
    <property type="entry name" value="ENDORIBONUCLEASE LACTB2"/>
    <property type="match status" value="1"/>
</dbReference>
<protein>
    <recommendedName>
        <fullName evidence="5">Beta-lactamase-like protein 2 homolog</fullName>
    </recommendedName>
</protein>
<evidence type="ECO:0000259" key="6">
    <source>
        <dbReference type="SMART" id="SM00849"/>
    </source>
</evidence>
<sequence>MTLQGTNTYLIGSGKERILIDTGDEDVPEYINSLQKVLKDENAGIRDILLTHWHHDHVGGVKDVLKINPNQNCKVWKFPRYSHEPQDCPEIPENIKIYPLIDGQEFSVDGASMKVLYTPGHTSDHVCLLMEGIIFSGDCILGEGTAVFEDLFEYMKSLEHLLKIDASKIYPAHGNIIPEAKQKIEFYIAHRKQREEDILKVFNANPSQKYSAMDLVKIIYKETPENLWLAAAHNVTLVLKKLEKENKLVVCKGNEDEGPFWKLSGEHSRL</sequence>
<dbReference type="EMBL" id="CAQQ02182703">
    <property type="status" value="NOT_ANNOTATED_CDS"/>
    <property type="molecule type" value="Genomic_DNA"/>
</dbReference>
<dbReference type="Gene3D" id="1.10.10.10">
    <property type="entry name" value="Winged helix-like DNA-binding domain superfamily/Winged helix DNA-binding domain"/>
    <property type="match status" value="1"/>
</dbReference>
<name>T1GBP7_MEGSC</name>
<accession>T1GBP7</accession>
<evidence type="ECO:0000256" key="5">
    <source>
        <dbReference type="ARBA" id="ARBA00069358"/>
    </source>
</evidence>
<evidence type="ECO:0000313" key="8">
    <source>
        <dbReference type="Proteomes" id="UP000015102"/>
    </source>
</evidence>
<dbReference type="GO" id="GO:0016787">
    <property type="term" value="F:hydrolase activity"/>
    <property type="evidence" value="ECO:0007669"/>
    <property type="project" value="UniProtKB-KW"/>
</dbReference>
<reference evidence="8" key="1">
    <citation type="submission" date="2013-02" db="EMBL/GenBank/DDBJ databases">
        <authorList>
            <person name="Hughes D."/>
        </authorList>
    </citation>
    <scope>NUCLEOTIDE SEQUENCE</scope>
    <source>
        <strain>Durham</strain>
        <strain evidence="8">NC isolate 2 -- Noor lab</strain>
    </source>
</reference>
<reference evidence="7" key="2">
    <citation type="submission" date="2015-06" db="UniProtKB">
        <authorList>
            <consortium name="EnsemblMetazoa"/>
        </authorList>
    </citation>
    <scope>IDENTIFICATION</scope>
</reference>
<keyword evidence="3" id="KW-0378">Hydrolase</keyword>
<evidence type="ECO:0000256" key="4">
    <source>
        <dbReference type="ARBA" id="ARBA00022833"/>
    </source>
</evidence>
<dbReference type="OMA" id="GDHVMAW"/>
<dbReference type="STRING" id="36166.T1GBP7"/>
<proteinExistence type="inferred from homology"/>
<dbReference type="Gene3D" id="3.60.15.10">
    <property type="entry name" value="Ribonuclease Z/Hydroxyacylglutathione hydrolase-like"/>
    <property type="match status" value="1"/>
</dbReference>
<comment type="similarity">
    <text evidence="1">Belongs to the metallo-beta-lactamase superfamily. Glyoxalase II family.</text>
</comment>
<dbReference type="GO" id="GO:0031123">
    <property type="term" value="P:RNA 3'-end processing"/>
    <property type="evidence" value="ECO:0007669"/>
    <property type="project" value="UniProtKB-ARBA"/>
</dbReference>
<dbReference type="InterPro" id="IPR001279">
    <property type="entry name" value="Metallo-B-lactamas"/>
</dbReference>
<dbReference type="CDD" id="cd07722">
    <property type="entry name" value="LACTB2-like_MBL-fold"/>
    <property type="match status" value="1"/>
</dbReference>
<dbReference type="PANTHER" id="PTHR23131:SF0">
    <property type="entry name" value="ENDORIBONUCLEASE LACTB2"/>
    <property type="match status" value="1"/>
</dbReference>
<dbReference type="InterPro" id="IPR047921">
    <property type="entry name" value="LACTB2-like_MBL-fold"/>
</dbReference>